<dbReference type="PROSITE" id="PS00108">
    <property type="entry name" value="PROTEIN_KINASE_ST"/>
    <property type="match status" value="1"/>
</dbReference>
<dbReference type="AlphaFoldDB" id="A0A4P9XEJ7"/>
<name>A0A4P9XEJ7_9FUNG</name>
<feature type="non-terminal residue" evidence="7">
    <location>
        <position position="297"/>
    </location>
</feature>
<organism evidence="7 8">
    <name type="scientific">Caulochytrium protostelioides</name>
    <dbReference type="NCBI Taxonomy" id="1555241"/>
    <lineage>
        <taxon>Eukaryota</taxon>
        <taxon>Fungi</taxon>
        <taxon>Fungi incertae sedis</taxon>
        <taxon>Chytridiomycota</taxon>
        <taxon>Chytridiomycota incertae sedis</taxon>
        <taxon>Chytridiomycetes</taxon>
        <taxon>Caulochytriales</taxon>
        <taxon>Caulochytriaceae</taxon>
        <taxon>Caulochytrium</taxon>
    </lineage>
</organism>
<feature type="domain" description="Protein kinase" evidence="6">
    <location>
        <begin position="1"/>
        <end position="297"/>
    </location>
</feature>
<evidence type="ECO:0000256" key="3">
    <source>
        <dbReference type="ARBA" id="ARBA00022741"/>
    </source>
</evidence>
<dbReference type="Pfam" id="PF00069">
    <property type="entry name" value="Pkinase"/>
    <property type="match status" value="1"/>
</dbReference>
<dbReference type="InterPro" id="IPR008271">
    <property type="entry name" value="Ser/Thr_kinase_AS"/>
</dbReference>
<dbReference type="SMART" id="SM00220">
    <property type="entry name" value="S_TKc"/>
    <property type="match status" value="1"/>
</dbReference>
<dbReference type="STRING" id="1555241.A0A4P9XEJ7"/>
<keyword evidence="4" id="KW-0418">Kinase</keyword>
<dbReference type="Gene3D" id="3.30.200.20">
    <property type="entry name" value="Phosphorylase Kinase, domain 1"/>
    <property type="match status" value="1"/>
</dbReference>
<feature type="non-terminal residue" evidence="7">
    <location>
        <position position="1"/>
    </location>
</feature>
<dbReference type="PANTHER" id="PTHR45646:SF11">
    <property type="entry name" value="SERINE_THREONINE-PROTEIN KINASE DOA"/>
    <property type="match status" value="1"/>
</dbReference>
<dbReference type="EMBL" id="ML014115">
    <property type="protein sequence ID" value="RKP03976.1"/>
    <property type="molecule type" value="Genomic_DNA"/>
</dbReference>
<dbReference type="Proteomes" id="UP000274922">
    <property type="component" value="Unassembled WGS sequence"/>
</dbReference>
<keyword evidence="8" id="KW-1185">Reference proteome</keyword>
<dbReference type="GO" id="GO:0005634">
    <property type="term" value="C:nucleus"/>
    <property type="evidence" value="ECO:0007669"/>
    <property type="project" value="TreeGrafter"/>
</dbReference>
<evidence type="ECO:0000313" key="7">
    <source>
        <dbReference type="EMBL" id="RKP03976.1"/>
    </source>
</evidence>
<keyword evidence="1" id="KW-0723">Serine/threonine-protein kinase</keyword>
<dbReference type="PANTHER" id="PTHR45646">
    <property type="entry name" value="SERINE/THREONINE-PROTEIN KINASE DOA-RELATED"/>
    <property type="match status" value="1"/>
</dbReference>
<dbReference type="InterPro" id="IPR051175">
    <property type="entry name" value="CLK_kinases"/>
</dbReference>
<evidence type="ECO:0000313" key="8">
    <source>
        <dbReference type="Proteomes" id="UP000274922"/>
    </source>
</evidence>
<dbReference type="GO" id="GO:0005524">
    <property type="term" value="F:ATP binding"/>
    <property type="evidence" value="ECO:0007669"/>
    <property type="project" value="UniProtKB-KW"/>
</dbReference>
<keyword evidence="3" id="KW-0547">Nucleotide-binding</keyword>
<accession>A0A4P9XEJ7</accession>
<evidence type="ECO:0000256" key="1">
    <source>
        <dbReference type="ARBA" id="ARBA00022527"/>
    </source>
</evidence>
<keyword evidence="5" id="KW-0067">ATP-binding</keyword>
<dbReference type="OrthoDB" id="283111at2759"/>
<protein>
    <recommendedName>
        <fullName evidence="6">Protein kinase domain-containing protein</fullName>
    </recommendedName>
</protein>
<sequence>VAIKIVRNIPKYREAAAQEIRLLMHMQQQQRPGTKALNIPLLSWFDYQGHICMVFPLLATSLFDFVKSNHFTPLPLAHIQSLAHQMFTSVALLHDLQIIHTDLKPENMMLTSYVGHPYVLPQRPAPSRLPTMLAHTDLTVIDFGSAIFESQYHASVVSTRHYRAPEIILNLGWSFPCDIWSLGCILVELFTGETLFPSHNNIHHLHLMQNECGPLPYRMGQAHHRFWDGTLCPVPRPAPSDPRRGKSAWDGRPPAREMLRVSRTEEAAQLADLVRHCLMMDPARRCTAKQALAHPFF</sequence>
<dbReference type="InterPro" id="IPR000719">
    <property type="entry name" value="Prot_kinase_dom"/>
</dbReference>
<gene>
    <name evidence="7" type="ORF">CXG81DRAFT_6952</name>
</gene>
<proteinExistence type="predicted"/>
<dbReference type="InterPro" id="IPR011009">
    <property type="entry name" value="Kinase-like_dom_sf"/>
</dbReference>
<keyword evidence="2" id="KW-0808">Transferase</keyword>
<reference evidence="8" key="1">
    <citation type="journal article" date="2018" name="Nat. Microbiol.">
        <title>Leveraging single-cell genomics to expand the fungal tree of life.</title>
        <authorList>
            <person name="Ahrendt S.R."/>
            <person name="Quandt C.A."/>
            <person name="Ciobanu D."/>
            <person name="Clum A."/>
            <person name="Salamov A."/>
            <person name="Andreopoulos B."/>
            <person name="Cheng J.F."/>
            <person name="Woyke T."/>
            <person name="Pelin A."/>
            <person name="Henrissat B."/>
            <person name="Reynolds N.K."/>
            <person name="Benny G.L."/>
            <person name="Smith M.E."/>
            <person name="James T.Y."/>
            <person name="Grigoriev I.V."/>
        </authorList>
    </citation>
    <scope>NUCLEOTIDE SEQUENCE [LARGE SCALE GENOMIC DNA]</scope>
    <source>
        <strain evidence="8">ATCC 52028</strain>
    </source>
</reference>
<dbReference type="GO" id="GO:0004674">
    <property type="term" value="F:protein serine/threonine kinase activity"/>
    <property type="evidence" value="ECO:0007669"/>
    <property type="project" value="UniProtKB-KW"/>
</dbReference>
<dbReference type="SUPFAM" id="SSF56112">
    <property type="entry name" value="Protein kinase-like (PK-like)"/>
    <property type="match status" value="1"/>
</dbReference>
<evidence type="ECO:0000259" key="6">
    <source>
        <dbReference type="PROSITE" id="PS50011"/>
    </source>
</evidence>
<evidence type="ECO:0000256" key="2">
    <source>
        <dbReference type="ARBA" id="ARBA00022679"/>
    </source>
</evidence>
<evidence type="ECO:0000256" key="4">
    <source>
        <dbReference type="ARBA" id="ARBA00022777"/>
    </source>
</evidence>
<evidence type="ECO:0000256" key="5">
    <source>
        <dbReference type="ARBA" id="ARBA00022840"/>
    </source>
</evidence>
<dbReference type="PROSITE" id="PS50011">
    <property type="entry name" value="PROTEIN_KINASE_DOM"/>
    <property type="match status" value="1"/>
</dbReference>
<dbReference type="Gene3D" id="1.10.510.10">
    <property type="entry name" value="Transferase(Phosphotransferase) domain 1"/>
    <property type="match status" value="1"/>
</dbReference>